<dbReference type="SUPFAM" id="SSF143422">
    <property type="entry name" value="Transposase IS200-like"/>
    <property type="match status" value="1"/>
</dbReference>
<protein>
    <recommendedName>
        <fullName evidence="1">Transposase IS200-like domain-containing protein</fullName>
    </recommendedName>
</protein>
<dbReference type="GO" id="GO:0006313">
    <property type="term" value="P:DNA transposition"/>
    <property type="evidence" value="ECO:0007669"/>
    <property type="project" value="InterPro"/>
</dbReference>
<proteinExistence type="predicted"/>
<dbReference type="Gene3D" id="3.30.70.1290">
    <property type="entry name" value="Transposase IS200-like"/>
    <property type="match status" value="1"/>
</dbReference>
<dbReference type="GO" id="GO:0004803">
    <property type="term" value="F:transposase activity"/>
    <property type="evidence" value="ECO:0007669"/>
    <property type="project" value="InterPro"/>
</dbReference>
<reference evidence="2 3" key="1">
    <citation type="journal article" date="2016" name="Nat. Commun.">
        <title>Thousands of microbial genomes shed light on interconnected biogeochemical processes in an aquifer system.</title>
        <authorList>
            <person name="Anantharaman K."/>
            <person name="Brown C.T."/>
            <person name="Hug L.A."/>
            <person name="Sharon I."/>
            <person name="Castelle C.J."/>
            <person name="Probst A.J."/>
            <person name="Thomas B.C."/>
            <person name="Singh A."/>
            <person name="Wilkins M.J."/>
            <person name="Karaoz U."/>
            <person name="Brodie E.L."/>
            <person name="Williams K.H."/>
            <person name="Hubbard S.S."/>
            <person name="Banfield J.F."/>
        </authorList>
    </citation>
    <scope>NUCLEOTIDE SEQUENCE [LARGE SCALE GENOMIC DNA]</scope>
</reference>
<dbReference type="AlphaFoldDB" id="A0A1F4XZK5"/>
<dbReference type="Pfam" id="PF01797">
    <property type="entry name" value="Y1_Tnp"/>
    <property type="match status" value="1"/>
</dbReference>
<comment type="caution">
    <text evidence="2">The sequence shown here is derived from an EMBL/GenBank/DDBJ whole genome shotgun (WGS) entry which is preliminary data.</text>
</comment>
<feature type="domain" description="Transposase IS200-like" evidence="1">
    <location>
        <begin position="28"/>
        <end position="129"/>
    </location>
</feature>
<dbReference type="PANTHER" id="PTHR34322">
    <property type="entry name" value="TRANSPOSASE, Y1_TNP DOMAIN-CONTAINING"/>
    <property type="match status" value="1"/>
</dbReference>
<sequence length="214" mass="24959">MPIVRDTADKQRFVRLLYYANDTYHDEFWEQSTKNFDKFFRPDKWPEQDPLVKILAWTLMPNHFHLVLKETTENGIAKFMQKLCGSMTTHFNRKYKEKGSLFQGAYKGRTVDLHGDSYLRLLAVYVMLKNPFELYPGGLTKAIHSFDQAYEWTLRHPFCSSGDFLAGKLSPIGDPDIFGELFESPIEFKKFAKESLLYKLDLLTSKSDLLETGF</sequence>
<dbReference type="PANTHER" id="PTHR34322:SF2">
    <property type="entry name" value="TRANSPOSASE IS200-LIKE DOMAIN-CONTAINING PROTEIN"/>
    <property type="match status" value="1"/>
</dbReference>
<dbReference type="EMBL" id="MEWZ01000007">
    <property type="protein sequence ID" value="OGC87132.1"/>
    <property type="molecule type" value="Genomic_DNA"/>
</dbReference>
<accession>A0A1F4XZK5</accession>
<dbReference type="STRING" id="1797245.A2949_01320"/>
<dbReference type="InterPro" id="IPR036515">
    <property type="entry name" value="Transposase_17_sf"/>
</dbReference>
<name>A0A1F4XZK5_9BACT</name>
<evidence type="ECO:0000313" key="2">
    <source>
        <dbReference type="EMBL" id="OGC87132.1"/>
    </source>
</evidence>
<gene>
    <name evidence="2" type="ORF">A2949_01320</name>
</gene>
<evidence type="ECO:0000313" key="3">
    <source>
        <dbReference type="Proteomes" id="UP000178585"/>
    </source>
</evidence>
<dbReference type="Proteomes" id="UP000178585">
    <property type="component" value="Unassembled WGS sequence"/>
</dbReference>
<organism evidence="2 3">
    <name type="scientific">Candidatus Adlerbacteria bacterium RIFCSPLOWO2_01_FULL_54_21b</name>
    <dbReference type="NCBI Taxonomy" id="1797245"/>
    <lineage>
        <taxon>Bacteria</taxon>
        <taxon>Candidatus Adleribacteriota</taxon>
    </lineage>
</organism>
<dbReference type="InterPro" id="IPR002686">
    <property type="entry name" value="Transposase_17"/>
</dbReference>
<evidence type="ECO:0000259" key="1">
    <source>
        <dbReference type="SMART" id="SM01321"/>
    </source>
</evidence>
<dbReference type="SMART" id="SM01321">
    <property type="entry name" value="Y1_Tnp"/>
    <property type="match status" value="1"/>
</dbReference>
<dbReference type="GO" id="GO:0003677">
    <property type="term" value="F:DNA binding"/>
    <property type="evidence" value="ECO:0007669"/>
    <property type="project" value="InterPro"/>
</dbReference>